<organism evidence="5 6">
    <name type="scientific">Flavobacterium muglaense</name>
    <dbReference type="NCBI Taxonomy" id="2764716"/>
    <lineage>
        <taxon>Bacteria</taxon>
        <taxon>Pseudomonadati</taxon>
        <taxon>Bacteroidota</taxon>
        <taxon>Flavobacteriia</taxon>
        <taxon>Flavobacteriales</taxon>
        <taxon>Flavobacteriaceae</taxon>
        <taxon>Flavobacterium</taxon>
    </lineage>
</organism>
<evidence type="ECO:0000313" key="6">
    <source>
        <dbReference type="Proteomes" id="UP000641454"/>
    </source>
</evidence>
<keyword evidence="1" id="KW-0732">Signal</keyword>
<comment type="caution">
    <text evidence="5">The sequence shown here is derived from an EMBL/GenBank/DDBJ whole genome shotgun (WGS) entry which is preliminary data.</text>
</comment>
<sequence>DEPNETFTIHNGTVSATGTILDDDNVPTVTSITPSSATEGSPVVFDFTLSNPSAVDTTYTFTLTNGTAGSSDYTTTDVVVIVPAGATTGTVSVPTTDDTIDELDETFTIANGSVSATGTIVDNDNVPTVTSITPSSATEGSPVVFDFTLSNPSAVDTTYTFTLTNGTAGSSDYTTTDVVVIVPAGATTGTVSVPTTDDTIDELDETFTIANGSVSATGTIVDNDNVPTVTSITPSSATEGSPVVFDFTLSNPSAVDTTYTFTLTNGTAGSSDYTTTDVVVIVPAGATTGTVSVPTTDDTIDELDETFTIANGSVSATGTIVDNDNVPTVTSITPSSATEGSPVVFDFTLSNPSAVDTTYTFTLTNGTAGSSDYTTTDVVVIVPAGATTGTVSVPTTDDTIDELDETFTIANGSVSATGTIVDNDGPEIILIPESGTFTVANGGTMPSVTGNDTINGLPLDSTPTGNVVLRATGPWPTGMLLDPSAGTVSIAAGIAPGVYNVEYTVCDKLTPQTCVSITDVITITATVNPVKEDVTIPSTGGVIPNITSNDSVNGVAADITPSGNATISPAGTWPAGITLDPLTGIVTVQSGTVPGVYSVEYILCDKLTPQTCSRVSNVITVTPVIDPGKEDSTIPSTGGSTTSVVLNDNVNGLPADISPTGNAVIAISGTWPSGITLDPATGIITVAPGTAVGVYNVVYTLCDKLTPQSCATMTDQITIGLVSVPSISLVKNAIFNNENGDAFAQPGETITYSFVITNTGNVPLTNVTITDLLPGVVLSGSPIPVLTVGGINSTAYSAVYTVTKDDITIGLLTNIADVSGADLSGAIVTNTASVDTTLDEDGTVVGKEFGLEIFNAVSPNDDGRNDFFRIEGIDAYPDNTVEIYNRWGVLVYERSGYDNDSKAFRGISEGRATVNQSAPLPTGTYYYIVKYVDSKSVGRSKAGYLYLNR</sequence>
<dbReference type="InterPro" id="IPR003644">
    <property type="entry name" value="Calx_beta"/>
</dbReference>
<dbReference type="SMART" id="SM00237">
    <property type="entry name" value="Calx_beta"/>
    <property type="match status" value="4"/>
</dbReference>
<dbReference type="Pfam" id="PF13585">
    <property type="entry name" value="CHU_C"/>
    <property type="match status" value="1"/>
</dbReference>
<dbReference type="Proteomes" id="UP000641454">
    <property type="component" value="Unassembled WGS sequence"/>
</dbReference>
<evidence type="ECO:0000259" key="4">
    <source>
        <dbReference type="SMART" id="SM00237"/>
    </source>
</evidence>
<dbReference type="GO" id="GO:0016020">
    <property type="term" value="C:membrane"/>
    <property type="evidence" value="ECO:0007669"/>
    <property type="project" value="InterPro"/>
</dbReference>
<dbReference type="Pfam" id="PF03160">
    <property type="entry name" value="Calx-beta"/>
    <property type="match status" value="4"/>
</dbReference>
<dbReference type="SUPFAM" id="SSF141072">
    <property type="entry name" value="CalX-like"/>
    <property type="match status" value="4"/>
</dbReference>
<dbReference type="NCBIfam" id="TIGR01451">
    <property type="entry name" value="B_ant_repeat"/>
    <property type="match status" value="1"/>
</dbReference>
<feature type="non-terminal residue" evidence="5">
    <location>
        <position position="1"/>
    </location>
</feature>
<evidence type="ECO:0000256" key="2">
    <source>
        <dbReference type="ARBA" id="ARBA00022737"/>
    </source>
</evidence>
<dbReference type="Pfam" id="PF24346">
    <property type="entry name" value="DUF7507"/>
    <property type="match status" value="1"/>
</dbReference>
<reference evidence="5 6" key="1">
    <citation type="submission" date="2020-08" db="EMBL/GenBank/DDBJ databases">
        <title>Description of novel Flavobacterium F-392 isolate.</title>
        <authorList>
            <person name="Saticioglu I.B."/>
            <person name="Duman M."/>
            <person name="Altun S."/>
        </authorList>
    </citation>
    <scope>NUCLEOTIDE SEQUENCE [LARGE SCALE GENOMIC DNA]</scope>
    <source>
        <strain evidence="5 6">F-392</strain>
    </source>
</reference>
<gene>
    <name evidence="5" type="ORF">H8R25_16490</name>
</gene>
<name>A0A923N286_9FLAO</name>
<dbReference type="InterPro" id="IPR038081">
    <property type="entry name" value="CalX-like_sf"/>
</dbReference>
<dbReference type="NCBIfam" id="TIGR04131">
    <property type="entry name" value="Bac_Flav_CTERM"/>
    <property type="match status" value="1"/>
</dbReference>
<dbReference type="RefSeq" id="WP_187021303.1">
    <property type="nucleotide sequence ID" value="NZ_JACRUK010000065.1"/>
</dbReference>
<evidence type="ECO:0000256" key="3">
    <source>
        <dbReference type="ARBA" id="ARBA00022837"/>
    </source>
</evidence>
<accession>A0A923N286</accession>
<dbReference type="EMBL" id="JACRUL010000066">
    <property type="protein sequence ID" value="MBC5846021.1"/>
    <property type="molecule type" value="Genomic_DNA"/>
</dbReference>
<dbReference type="AlphaFoldDB" id="A0A923N286"/>
<keyword evidence="2" id="KW-0677">Repeat</keyword>
<keyword evidence="6" id="KW-1185">Reference proteome</keyword>
<dbReference type="GO" id="GO:0007154">
    <property type="term" value="P:cell communication"/>
    <property type="evidence" value="ECO:0007669"/>
    <property type="project" value="InterPro"/>
</dbReference>
<evidence type="ECO:0000313" key="5">
    <source>
        <dbReference type="EMBL" id="MBC5846021.1"/>
    </source>
</evidence>
<dbReference type="InterPro" id="IPR055354">
    <property type="entry name" value="DUF7507"/>
</dbReference>
<feature type="domain" description="Calx-beta" evidence="4">
    <location>
        <begin position="216"/>
        <end position="312"/>
    </location>
</feature>
<feature type="domain" description="Calx-beta" evidence="4">
    <location>
        <begin position="16"/>
        <end position="112"/>
    </location>
</feature>
<feature type="domain" description="Calx-beta" evidence="4">
    <location>
        <begin position="316"/>
        <end position="412"/>
    </location>
</feature>
<protein>
    <submittedName>
        <fullName evidence="5">Gliding motility-associated C-terminal domain-containing protein</fullName>
    </submittedName>
</protein>
<dbReference type="InterPro" id="IPR047589">
    <property type="entry name" value="DUF11_rpt"/>
</dbReference>
<evidence type="ECO:0000256" key="1">
    <source>
        <dbReference type="ARBA" id="ARBA00022729"/>
    </source>
</evidence>
<feature type="domain" description="Calx-beta" evidence="4">
    <location>
        <begin position="116"/>
        <end position="212"/>
    </location>
</feature>
<dbReference type="InterPro" id="IPR026341">
    <property type="entry name" value="T9SS_type_B"/>
</dbReference>
<dbReference type="Gene3D" id="2.60.40.2030">
    <property type="match status" value="4"/>
</dbReference>
<proteinExistence type="predicted"/>
<keyword evidence="3" id="KW-0106">Calcium</keyword>